<dbReference type="AlphaFoldDB" id="A0A8D8YVS1"/>
<name>A0A8D8YVS1_9HEMI</name>
<evidence type="ECO:0000313" key="1">
    <source>
        <dbReference type="EMBL" id="CAG6735918.1"/>
    </source>
</evidence>
<accession>A0A8D8YVS1</accession>
<sequence>MGSIDWDIINLEVILNSTENTKREGDTYQTLFYLCYQLLLDLDSSRLGPTKEKKKKRKKKKHFTHTNLILPITSKVYQYSFNFNTMQVPIFIKSYIIQIQFTKR</sequence>
<protein>
    <submittedName>
        <fullName evidence="1">Uncharacterized protein</fullName>
    </submittedName>
</protein>
<dbReference type="EMBL" id="HBUF01397329">
    <property type="protein sequence ID" value="CAG6735918.1"/>
    <property type="molecule type" value="Transcribed_RNA"/>
</dbReference>
<proteinExistence type="predicted"/>
<organism evidence="1">
    <name type="scientific">Cacopsylla melanoneura</name>
    <dbReference type="NCBI Taxonomy" id="428564"/>
    <lineage>
        <taxon>Eukaryota</taxon>
        <taxon>Metazoa</taxon>
        <taxon>Ecdysozoa</taxon>
        <taxon>Arthropoda</taxon>
        <taxon>Hexapoda</taxon>
        <taxon>Insecta</taxon>
        <taxon>Pterygota</taxon>
        <taxon>Neoptera</taxon>
        <taxon>Paraneoptera</taxon>
        <taxon>Hemiptera</taxon>
        <taxon>Sternorrhyncha</taxon>
        <taxon>Psylloidea</taxon>
        <taxon>Psyllidae</taxon>
        <taxon>Psyllinae</taxon>
        <taxon>Cacopsylla</taxon>
    </lineage>
</organism>
<reference evidence="1" key="1">
    <citation type="submission" date="2021-05" db="EMBL/GenBank/DDBJ databases">
        <authorList>
            <person name="Alioto T."/>
            <person name="Alioto T."/>
            <person name="Gomez Garrido J."/>
        </authorList>
    </citation>
    <scope>NUCLEOTIDE SEQUENCE</scope>
</reference>